<comment type="similarity">
    <text evidence="1 3">Belongs to the short-chain dehydrogenases/reductases (SDR) family.</text>
</comment>
<dbReference type="PROSITE" id="PS00061">
    <property type="entry name" value="ADH_SHORT"/>
    <property type="match status" value="1"/>
</dbReference>
<dbReference type="PANTHER" id="PTHR44196">
    <property type="entry name" value="DEHYDROGENASE/REDUCTASE SDR FAMILY MEMBER 7B"/>
    <property type="match status" value="1"/>
</dbReference>
<organism evidence="5 6">
    <name type="scientific">Gordonia hirsuta DSM 44140 = NBRC 16056</name>
    <dbReference type="NCBI Taxonomy" id="1121927"/>
    <lineage>
        <taxon>Bacteria</taxon>
        <taxon>Bacillati</taxon>
        <taxon>Actinomycetota</taxon>
        <taxon>Actinomycetes</taxon>
        <taxon>Mycobacteriales</taxon>
        <taxon>Gordoniaceae</taxon>
        <taxon>Gordonia</taxon>
    </lineage>
</organism>
<dbReference type="InterPro" id="IPR036291">
    <property type="entry name" value="NAD(P)-bd_dom_sf"/>
</dbReference>
<dbReference type="InterPro" id="IPR020904">
    <property type="entry name" value="Sc_DH/Rdtase_CS"/>
</dbReference>
<dbReference type="EMBL" id="BANT01000004">
    <property type="protein sequence ID" value="GAC56285.1"/>
    <property type="molecule type" value="Genomic_DNA"/>
</dbReference>
<dbReference type="PRINTS" id="PR00080">
    <property type="entry name" value="SDRFAMILY"/>
</dbReference>
<evidence type="ECO:0000256" key="2">
    <source>
        <dbReference type="ARBA" id="ARBA00023002"/>
    </source>
</evidence>
<dbReference type="SUPFAM" id="SSF51735">
    <property type="entry name" value="NAD(P)-binding Rossmann-fold domains"/>
    <property type="match status" value="1"/>
</dbReference>
<evidence type="ECO:0000256" key="4">
    <source>
        <dbReference type="SAM" id="MobiDB-lite"/>
    </source>
</evidence>
<dbReference type="PANTHER" id="PTHR44196:SF1">
    <property type="entry name" value="DEHYDROGENASE_REDUCTASE SDR FAMILY MEMBER 7B"/>
    <property type="match status" value="1"/>
</dbReference>
<comment type="caution">
    <text evidence="5">The sequence shown here is derived from an EMBL/GenBank/DDBJ whole genome shotgun (WGS) entry which is preliminary data.</text>
</comment>
<gene>
    <name evidence="5" type="ORF">GOHSU_04_01540</name>
</gene>
<feature type="compositionally biased region" description="Polar residues" evidence="4">
    <location>
        <begin position="310"/>
        <end position="322"/>
    </location>
</feature>
<dbReference type="AlphaFoldDB" id="L7L564"/>
<proteinExistence type="inferred from homology"/>
<reference evidence="5 6" key="1">
    <citation type="submission" date="2012-12" db="EMBL/GenBank/DDBJ databases">
        <title>Whole genome shotgun sequence of Gordonia hirsuta NBRC 16056.</title>
        <authorList>
            <person name="Isaki-Nakamura S."/>
            <person name="Hosoyama A."/>
            <person name="Tsuchikane K."/>
            <person name="Katsumata H."/>
            <person name="Baba S."/>
            <person name="Yamazaki S."/>
            <person name="Fujita N."/>
        </authorList>
    </citation>
    <scope>NUCLEOTIDE SEQUENCE [LARGE SCALE GENOMIC DNA]</scope>
    <source>
        <strain evidence="5 6">NBRC 16056</strain>
    </source>
</reference>
<protein>
    <submittedName>
        <fullName evidence="5">Putative oxidoreductase</fullName>
    </submittedName>
</protein>
<dbReference type="GO" id="GO:0016020">
    <property type="term" value="C:membrane"/>
    <property type="evidence" value="ECO:0007669"/>
    <property type="project" value="TreeGrafter"/>
</dbReference>
<evidence type="ECO:0000313" key="5">
    <source>
        <dbReference type="EMBL" id="GAC56285.1"/>
    </source>
</evidence>
<dbReference type="CDD" id="cd05233">
    <property type="entry name" value="SDR_c"/>
    <property type="match status" value="1"/>
</dbReference>
<dbReference type="STRING" id="1121927.GOHSU_04_01540"/>
<dbReference type="Gene3D" id="3.40.50.720">
    <property type="entry name" value="NAD(P)-binding Rossmann-like Domain"/>
    <property type="match status" value="1"/>
</dbReference>
<dbReference type="InterPro" id="IPR002347">
    <property type="entry name" value="SDR_fam"/>
</dbReference>
<keyword evidence="6" id="KW-1185">Reference proteome</keyword>
<dbReference type="GO" id="GO:0016491">
    <property type="term" value="F:oxidoreductase activity"/>
    <property type="evidence" value="ECO:0007669"/>
    <property type="project" value="UniProtKB-KW"/>
</dbReference>
<dbReference type="Pfam" id="PF00106">
    <property type="entry name" value="adh_short"/>
    <property type="match status" value="1"/>
</dbReference>
<sequence length="322" mass="34956">MGLNLPSLKTIRELFYVPVPVPSFAGRKVLITGAASGIGRATAEAVAAQGGQLVLTDVQTGALDQVVAEINGRGGHILYHRPGEISDYEWVAAFAREVEAEVGVMDVVMNIAGVSAWGPVEKLEHRQWRRMVDVNLMGPIHIIECFVPPMVRRGDGGQLVNVSSAAGLLALPWHAAYSASKFGLRGISEVLRFDLRRHGIGVCLVCPGAVSTPLVDTVEISGLDRSNPVIQKQIGGFHRIAVTPEQAAQAICKGVLRNKFMVYTSFDTRFGFWWARKFALPYEIVMRIANNRFDQLARISEIGADPRDGSGSQPSVGSRKND</sequence>
<accession>L7L564</accession>
<dbReference type="Proteomes" id="UP000053405">
    <property type="component" value="Unassembled WGS sequence"/>
</dbReference>
<evidence type="ECO:0000256" key="3">
    <source>
        <dbReference type="RuleBase" id="RU000363"/>
    </source>
</evidence>
<feature type="region of interest" description="Disordered" evidence="4">
    <location>
        <begin position="303"/>
        <end position="322"/>
    </location>
</feature>
<dbReference type="eggNOG" id="COG4221">
    <property type="taxonomic scope" value="Bacteria"/>
</dbReference>
<dbReference type="RefSeq" id="WP_005936185.1">
    <property type="nucleotide sequence ID" value="NZ_ATVK01000041.1"/>
</dbReference>
<name>L7L564_9ACTN</name>
<evidence type="ECO:0000256" key="1">
    <source>
        <dbReference type="ARBA" id="ARBA00006484"/>
    </source>
</evidence>
<dbReference type="NCBIfam" id="NF005881">
    <property type="entry name" value="PRK07832.1"/>
    <property type="match status" value="1"/>
</dbReference>
<evidence type="ECO:0000313" key="6">
    <source>
        <dbReference type="Proteomes" id="UP000053405"/>
    </source>
</evidence>
<keyword evidence="2" id="KW-0560">Oxidoreductase</keyword>
<dbReference type="PRINTS" id="PR00081">
    <property type="entry name" value="GDHRDH"/>
</dbReference>
<dbReference type="OrthoDB" id="335726at2"/>